<organism evidence="3 4">
    <name type="scientific">Nitratireductor aquimarinus</name>
    <dbReference type="NCBI Taxonomy" id="889300"/>
    <lineage>
        <taxon>Bacteria</taxon>
        <taxon>Pseudomonadati</taxon>
        <taxon>Pseudomonadota</taxon>
        <taxon>Alphaproteobacteria</taxon>
        <taxon>Hyphomicrobiales</taxon>
        <taxon>Phyllobacteriaceae</taxon>
        <taxon>Nitratireductor</taxon>
    </lineage>
</organism>
<sequence length="106" mass="11308">MVSGEFGDTERAGWSTRAGNVGIGALRIALLFGTAAVALALFLTPVVEKSTRSKIAQVGAPFGIDPITTSSTKRQDRSYTIRRSVLQPSRNATCIIHQDGRRSGDC</sequence>
<dbReference type="EMBL" id="JAWLIP010000010">
    <property type="protein sequence ID" value="MDV6228375.1"/>
    <property type="molecule type" value="Genomic_DNA"/>
</dbReference>
<comment type="caution">
    <text evidence="3">The sequence shown here is derived from an EMBL/GenBank/DDBJ whole genome shotgun (WGS) entry which is preliminary data.</text>
</comment>
<dbReference type="RefSeq" id="WP_113153113.1">
    <property type="nucleotide sequence ID" value="NZ_CP177239.1"/>
</dbReference>
<evidence type="ECO:0000313" key="3">
    <source>
        <dbReference type="EMBL" id="MDV6228375.1"/>
    </source>
</evidence>
<accession>A0ABU4AQ46</accession>
<dbReference type="InterPro" id="IPR014010">
    <property type="entry name" value="REJ_dom"/>
</dbReference>
<gene>
    <name evidence="3" type="ORF">R2G56_18960</name>
</gene>
<keyword evidence="1" id="KW-0472">Membrane</keyword>
<feature type="domain" description="REJ" evidence="2">
    <location>
        <begin position="1"/>
        <end position="106"/>
    </location>
</feature>
<feature type="transmembrane region" description="Helical" evidence="1">
    <location>
        <begin position="24"/>
        <end position="47"/>
    </location>
</feature>
<protein>
    <recommendedName>
        <fullName evidence="2">REJ domain-containing protein</fullName>
    </recommendedName>
</protein>
<reference evidence="3 4" key="1">
    <citation type="submission" date="2023-10" db="EMBL/GenBank/DDBJ databases">
        <authorList>
            <person name="Venkata Ramana C."/>
            <person name="Sasikala C."/>
            <person name="Dhurka M."/>
        </authorList>
    </citation>
    <scope>NUCLEOTIDE SEQUENCE [LARGE SCALE GENOMIC DNA]</scope>
    <source>
        <strain evidence="3 4">KCTC 32151</strain>
    </source>
</reference>
<name>A0ABU4AQ46_9HYPH</name>
<evidence type="ECO:0000313" key="4">
    <source>
        <dbReference type="Proteomes" id="UP001185659"/>
    </source>
</evidence>
<keyword evidence="4" id="KW-1185">Reference proteome</keyword>
<evidence type="ECO:0000256" key="1">
    <source>
        <dbReference type="SAM" id="Phobius"/>
    </source>
</evidence>
<keyword evidence="1" id="KW-0812">Transmembrane</keyword>
<dbReference type="PROSITE" id="PS51111">
    <property type="entry name" value="REJ"/>
    <property type="match status" value="1"/>
</dbReference>
<proteinExistence type="predicted"/>
<dbReference type="Proteomes" id="UP001185659">
    <property type="component" value="Unassembled WGS sequence"/>
</dbReference>
<evidence type="ECO:0000259" key="2">
    <source>
        <dbReference type="PROSITE" id="PS51111"/>
    </source>
</evidence>
<keyword evidence="1" id="KW-1133">Transmembrane helix</keyword>